<name>A0AAV5AM74_9AGAM</name>
<dbReference type="Pfam" id="PF11895">
    <property type="entry name" value="Peroxidase_ext"/>
    <property type="match status" value="1"/>
</dbReference>
<dbReference type="SUPFAM" id="SSF48113">
    <property type="entry name" value="Heme-dependent peroxidases"/>
    <property type="match status" value="1"/>
</dbReference>
<dbReference type="GO" id="GO:0020037">
    <property type="term" value="F:heme binding"/>
    <property type="evidence" value="ECO:0007669"/>
    <property type="project" value="InterPro"/>
</dbReference>
<dbReference type="Gene3D" id="1.10.420.10">
    <property type="entry name" value="Peroxidase, domain 2"/>
    <property type="match status" value="1"/>
</dbReference>
<protein>
    <recommendedName>
        <fullName evidence="1">Fungal ligninase C-terminal domain-containing protein</fullName>
    </recommendedName>
</protein>
<dbReference type="GO" id="GO:0004601">
    <property type="term" value="F:peroxidase activity"/>
    <property type="evidence" value="ECO:0007669"/>
    <property type="project" value="InterPro"/>
</dbReference>
<dbReference type="EMBL" id="BPWL01000011">
    <property type="protein sequence ID" value="GJJ15782.1"/>
    <property type="molecule type" value="Genomic_DNA"/>
</dbReference>
<keyword evidence="3" id="KW-1185">Reference proteome</keyword>
<proteinExistence type="predicted"/>
<gene>
    <name evidence="2" type="ORF">Clacol_010060</name>
</gene>
<sequence length="76" mass="7937">MAKLAVVGQDTSSLIDCSDVILPLTPPVDKPATFPATKSQADVQQACLASPFPSLSSDPAAVPTVHIRSPIERLKP</sequence>
<dbReference type="AlphaFoldDB" id="A0AAV5AM74"/>
<dbReference type="Proteomes" id="UP001050691">
    <property type="component" value="Unassembled WGS sequence"/>
</dbReference>
<dbReference type="InterPro" id="IPR010255">
    <property type="entry name" value="Haem_peroxidase_sf"/>
</dbReference>
<dbReference type="GO" id="GO:0006979">
    <property type="term" value="P:response to oxidative stress"/>
    <property type="evidence" value="ECO:0007669"/>
    <property type="project" value="InterPro"/>
</dbReference>
<dbReference type="InterPro" id="IPR024589">
    <property type="entry name" value="Ligninase_C"/>
</dbReference>
<accession>A0AAV5AM74</accession>
<comment type="caution">
    <text evidence="2">The sequence shown here is derived from an EMBL/GenBank/DDBJ whole genome shotgun (WGS) entry which is preliminary data.</text>
</comment>
<feature type="domain" description="Fungal ligninase C-terminal" evidence="1">
    <location>
        <begin position="1"/>
        <end position="65"/>
    </location>
</feature>
<organism evidence="2 3">
    <name type="scientific">Clathrus columnatus</name>
    <dbReference type="NCBI Taxonomy" id="1419009"/>
    <lineage>
        <taxon>Eukaryota</taxon>
        <taxon>Fungi</taxon>
        <taxon>Dikarya</taxon>
        <taxon>Basidiomycota</taxon>
        <taxon>Agaricomycotina</taxon>
        <taxon>Agaricomycetes</taxon>
        <taxon>Phallomycetidae</taxon>
        <taxon>Phallales</taxon>
        <taxon>Clathraceae</taxon>
        <taxon>Clathrus</taxon>
    </lineage>
</organism>
<reference evidence="2" key="1">
    <citation type="submission" date="2021-10" db="EMBL/GenBank/DDBJ databases">
        <title>De novo Genome Assembly of Clathrus columnatus (Basidiomycota, Fungi) Using Illumina and Nanopore Sequence Data.</title>
        <authorList>
            <person name="Ogiso-Tanaka E."/>
            <person name="Itagaki H."/>
            <person name="Hosoya T."/>
            <person name="Hosaka K."/>
        </authorList>
    </citation>
    <scope>NUCLEOTIDE SEQUENCE</scope>
    <source>
        <strain evidence="2">MO-923</strain>
    </source>
</reference>
<evidence type="ECO:0000313" key="3">
    <source>
        <dbReference type="Proteomes" id="UP001050691"/>
    </source>
</evidence>
<evidence type="ECO:0000313" key="2">
    <source>
        <dbReference type="EMBL" id="GJJ15782.1"/>
    </source>
</evidence>
<evidence type="ECO:0000259" key="1">
    <source>
        <dbReference type="Pfam" id="PF11895"/>
    </source>
</evidence>